<reference evidence="1" key="2">
    <citation type="submission" date="2020-11" db="EMBL/GenBank/DDBJ databases">
        <authorList>
            <person name="McCartney M.A."/>
            <person name="Auch B."/>
            <person name="Kono T."/>
            <person name="Mallez S."/>
            <person name="Becker A."/>
            <person name="Gohl D.M."/>
            <person name="Silverstein K.A.T."/>
            <person name="Koren S."/>
            <person name="Bechman K.B."/>
            <person name="Herman A."/>
            <person name="Abrahante J.E."/>
            <person name="Garbe J."/>
        </authorList>
    </citation>
    <scope>NUCLEOTIDE SEQUENCE</scope>
    <source>
        <strain evidence="1">Duluth1</strain>
        <tissue evidence="1">Whole animal</tissue>
    </source>
</reference>
<evidence type="ECO:0000313" key="1">
    <source>
        <dbReference type="EMBL" id="KAH3734754.1"/>
    </source>
</evidence>
<dbReference type="AlphaFoldDB" id="A0A9D4HVV9"/>
<dbReference type="Proteomes" id="UP000828390">
    <property type="component" value="Unassembled WGS sequence"/>
</dbReference>
<proteinExistence type="predicted"/>
<comment type="caution">
    <text evidence="1">The sequence shown here is derived from an EMBL/GenBank/DDBJ whole genome shotgun (WGS) entry which is preliminary data.</text>
</comment>
<accession>A0A9D4HVV9</accession>
<evidence type="ECO:0000313" key="2">
    <source>
        <dbReference type="Proteomes" id="UP000828390"/>
    </source>
</evidence>
<gene>
    <name evidence="1" type="ORF">DPMN_041200</name>
</gene>
<protein>
    <submittedName>
        <fullName evidence="1">Uncharacterized protein</fullName>
    </submittedName>
</protein>
<sequence>MPLLEGFVILDAVSAGIGSCPVNSINGAFVIEKSTPPDAVSAGIGSRPVSSINGTLNKDALPEMSVEELDNPALKPVHRTNLAPLPNLPNLNTNRIRPMIPPINNHV</sequence>
<name>A0A9D4HVV9_DREPO</name>
<organism evidence="1 2">
    <name type="scientific">Dreissena polymorpha</name>
    <name type="common">Zebra mussel</name>
    <name type="synonym">Mytilus polymorpha</name>
    <dbReference type="NCBI Taxonomy" id="45954"/>
    <lineage>
        <taxon>Eukaryota</taxon>
        <taxon>Metazoa</taxon>
        <taxon>Spiralia</taxon>
        <taxon>Lophotrochozoa</taxon>
        <taxon>Mollusca</taxon>
        <taxon>Bivalvia</taxon>
        <taxon>Autobranchia</taxon>
        <taxon>Heteroconchia</taxon>
        <taxon>Euheterodonta</taxon>
        <taxon>Imparidentia</taxon>
        <taxon>Neoheterodontei</taxon>
        <taxon>Myida</taxon>
        <taxon>Dreissenoidea</taxon>
        <taxon>Dreissenidae</taxon>
        <taxon>Dreissena</taxon>
    </lineage>
</organism>
<dbReference type="EMBL" id="JAIWYP010000011">
    <property type="protein sequence ID" value="KAH3734754.1"/>
    <property type="molecule type" value="Genomic_DNA"/>
</dbReference>
<keyword evidence="2" id="KW-1185">Reference proteome</keyword>
<reference evidence="1" key="1">
    <citation type="journal article" date="2019" name="bioRxiv">
        <title>The Genome of the Zebra Mussel, Dreissena polymorpha: A Resource for Invasive Species Research.</title>
        <authorList>
            <person name="McCartney M.A."/>
            <person name="Auch B."/>
            <person name="Kono T."/>
            <person name="Mallez S."/>
            <person name="Zhang Y."/>
            <person name="Obille A."/>
            <person name="Becker A."/>
            <person name="Abrahante J.E."/>
            <person name="Garbe J."/>
            <person name="Badalamenti J.P."/>
            <person name="Herman A."/>
            <person name="Mangelson H."/>
            <person name="Liachko I."/>
            <person name="Sullivan S."/>
            <person name="Sone E.D."/>
            <person name="Koren S."/>
            <person name="Silverstein K.A.T."/>
            <person name="Beckman K.B."/>
            <person name="Gohl D.M."/>
        </authorList>
    </citation>
    <scope>NUCLEOTIDE SEQUENCE</scope>
    <source>
        <strain evidence="1">Duluth1</strain>
        <tissue evidence="1">Whole animal</tissue>
    </source>
</reference>